<feature type="domain" description="BD-FAE-like" evidence="2">
    <location>
        <begin position="109"/>
        <end position="200"/>
    </location>
</feature>
<dbReference type="GO" id="GO:0016787">
    <property type="term" value="F:hydrolase activity"/>
    <property type="evidence" value="ECO:0007669"/>
    <property type="project" value="UniProtKB-KW"/>
</dbReference>
<dbReference type="InterPro" id="IPR029058">
    <property type="entry name" value="AB_hydrolase_fold"/>
</dbReference>
<evidence type="ECO:0000256" key="1">
    <source>
        <dbReference type="ARBA" id="ARBA00022801"/>
    </source>
</evidence>
<dbReference type="SUPFAM" id="SSF53474">
    <property type="entry name" value="alpha/beta-Hydrolases"/>
    <property type="match status" value="1"/>
</dbReference>
<proteinExistence type="predicted"/>
<dbReference type="Pfam" id="PF20434">
    <property type="entry name" value="BD-FAE"/>
    <property type="match status" value="1"/>
</dbReference>
<accession>A0A1H5S4A5</accession>
<keyword evidence="4" id="KW-1185">Reference proteome</keyword>
<dbReference type="RefSeq" id="WP_103952127.1">
    <property type="nucleotide sequence ID" value="NZ_FNUL01000002.1"/>
</dbReference>
<keyword evidence="1" id="KW-0378">Hydrolase</keyword>
<evidence type="ECO:0000259" key="2">
    <source>
        <dbReference type="Pfam" id="PF20434"/>
    </source>
</evidence>
<dbReference type="PANTHER" id="PTHR48081:SF6">
    <property type="entry name" value="PEPTIDASE S9 PROLYL OLIGOPEPTIDASE CATALYTIC DOMAIN-CONTAINING PROTEIN"/>
    <property type="match status" value="1"/>
</dbReference>
<evidence type="ECO:0000313" key="3">
    <source>
        <dbReference type="EMBL" id="SEF44601.1"/>
    </source>
</evidence>
<evidence type="ECO:0000313" key="4">
    <source>
        <dbReference type="Proteomes" id="UP000236726"/>
    </source>
</evidence>
<organism evidence="3 4">
    <name type="scientific">Lachnospira multipara</name>
    <dbReference type="NCBI Taxonomy" id="28051"/>
    <lineage>
        <taxon>Bacteria</taxon>
        <taxon>Bacillati</taxon>
        <taxon>Bacillota</taxon>
        <taxon>Clostridia</taxon>
        <taxon>Lachnospirales</taxon>
        <taxon>Lachnospiraceae</taxon>
        <taxon>Lachnospira</taxon>
    </lineage>
</organism>
<dbReference type="Proteomes" id="UP000236726">
    <property type="component" value="Unassembled WGS sequence"/>
</dbReference>
<dbReference type="InterPro" id="IPR050300">
    <property type="entry name" value="GDXG_lipolytic_enzyme"/>
</dbReference>
<name>A0A1H5S4A5_9FIRM</name>
<dbReference type="EMBL" id="FNUL01000002">
    <property type="protein sequence ID" value="SEF44601.1"/>
    <property type="molecule type" value="Genomic_DNA"/>
</dbReference>
<gene>
    <name evidence="3" type="ORF">SAMN05216537_10223</name>
</gene>
<dbReference type="InterPro" id="IPR049492">
    <property type="entry name" value="BD-FAE-like_dom"/>
</dbReference>
<reference evidence="3 4" key="1">
    <citation type="submission" date="2016-10" db="EMBL/GenBank/DDBJ databases">
        <authorList>
            <person name="de Groot N.N."/>
        </authorList>
    </citation>
    <scope>NUCLEOTIDE SEQUENCE [LARGE SCALE GENOMIC DNA]</scope>
    <source>
        <strain evidence="3 4">D15d</strain>
    </source>
</reference>
<dbReference type="Gene3D" id="3.40.50.1820">
    <property type="entry name" value="alpha/beta hydrolase"/>
    <property type="match status" value="1"/>
</dbReference>
<dbReference type="PANTHER" id="PTHR48081">
    <property type="entry name" value="AB HYDROLASE SUPERFAMILY PROTEIN C4A8.06C"/>
    <property type="match status" value="1"/>
</dbReference>
<dbReference type="AlphaFoldDB" id="A0A1H5S4A5"/>
<protein>
    <submittedName>
        <fullName evidence="3">Acetyl esterase/lipase</fullName>
    </submittedName>
</protein>
<sequence length="302" mass="34141">MELNEHIYPDSRIRDVMRHPAFDGKGRLLFPWDEPERYQDDMTMMDVPQMNLWHTNQDVNEMIGGVNRMIDDRADGKQVLFDIYTEEELAADSSKRNTGLFFFRGKPGMPFAVVCAGGGFCYVGSLHEGFPVAMEINRSGYNAFVLKYRTNCSGKDSSEDLLRAVRFIRDHAKELEVDNENYSLWGGSAGARLCSYVTYLGSGFIKPGRKLHPAADIIAYTYFDFKPRFMPEDSPGFFITGTRDWLVPVSSTRADADRLRKHGVPVEVHAPEGAEHGFGVGNGTPAEGWISQAIDFWKRNMK</sequence>